<proteinExistence type="predicted"/>
<sequence length="119" mass="12658">MIQHPKAEELVEAVSKWIDGVRPTLGPRDAFLARVAVNVLGVVRRELAQGAAAEAAATARMAELLGHDGDLATLNSELCEAIRTGAMDVGTPGLIQALKASIHEQIAIDQPNYNPEPVR</sequence>
<dbReference type="RefSeq" id="WP_377352723.1">
    <property type="nucleotide sequence ID" value="NZ_JBHTLQ010000006.1"/>
</dbReference>
<evidence type="ECO:0000313" key="3">
    <source>
        <dbReference type="Proteomes" id="UP001597216"/>
    </source>
</evidence>
<feature type="domain" description="DUF6285" evidence="1">
    <location>
        <begin position="23"/>
        <end position="113"/>
    </location>
</feature>
<accession>A0ABW3SXW9</accession>
<dbReference type="InterPro" id="IPR046252">
    <property type="entry name" value="DUF6285"/>
</dbReference>
<gene>
    <name evidence="2" type="ORF">ACFQ27_04215</name>
</gene>
<evidence type="ECO:0000259" key="1">
    <source>
        <dbReference type="Pfam" id="PF19802"/>
    </source>
</evidence>
<keyword evidence="3" id="KW-1185">Reference proteome</keyword>
<dbReference type="EMBL" id="JBHTLQ010000006">
    <property type="protein sequence ID" value="MFD1189774.1"/>
    <property type="molecule type" value="Genomic_DNA"/>
</dbReference>
<protein>
    <submittedName>
        <fullName evidence="2">DUF6285 domain-containing protein</fullName>
    </submittedName>
</protein>
<name>A0ABW3SXW9_9CAUL</name>
<evidence type="ECO:0000313" key="2">
    <source>
        <dbReference type="EMBL" id="MFD1189774.1"/>
    </source>
</evidence>
<organism evidence="2 3">
    <name type="scientific">Phenylobacterium conjunctum</name>
    <dbReference type="NCBI Taxonomy" id="1298959"/>
    <lineage>
        <taxon>Bacteria</taxon>
        <taxon>Pseudomonadati</taxon>
        <taxon>Pseudomonadota</taxon>
        <taxon>Alphaproteobacteria</taxon>
        <taxon>Caulobacterales</taxon>
        <taxon>Caulobacteraceae</taxon>
        <taxon>Phenylobacterium</taxon>
    </lineage>
</organism>
<dbReference type="Pfam" id="PF19802">
    <property type="entry name" value="DUF6285"/>
    <property type="match status" value="1"/>
</dbReference>
<reference evidence="3" key="1">
    <citation type="journal article" date="2019" name="Int. J. Syst. Evol. Microbiol.">
        <title>The Global Catalogue of Microorganisms (GCM) 10K type strain sequencing project: providing services to taxonomists for standard genome sequencing and annotation.</title>
        <authorList>
            <consortium name="The Broad Institute Genomics Platform"/>
            <consortium name="The Broad Institute Genome Sequencing Center for Infectious Disease"/>
            <person name="Wu L."/>
            <person name="Ma J."/>
        </authorList>
    </citation>
    <scope>NUCLEOTIDE SEQUENCE [LARGE SCALE GENOMIC DNA]</scope>
    <source>
        <strain evidence="3">CCUG 55074</strain>
    </source>
</reference>
<dbReference type="Proteomes" id="UP001597216">
    <property type="component" value="Unassembled WGS sequence"/>
</dbReference>
<comment type="caution">
    <text evidence="2">The sequence shown here is derived from an EMBL/GenBank/DDBJ whole genome shotgun (WGS) entry which is preliminary data.</text>
</comment>